<evidence type="ECO:0000256" key="3">
    <source>
        <dbReference type="ARBA" id="ARBA00022692"/>
    </source>
</evidence>
<dbReference type="AlphaFoldDB" id="A0ABD3R432"/>
<reference evidence="7 8" key="1">
    <citation type="submission" date="2024-10" db="EMBL/GenBank/DDBJ databases">
        <title>Updated reference genomes for cyclostephanoid diatoms.</title>
        <authorList>
            <person name="Roberts W.R."/>
            <person name="Alverson A.J."/>
        </authorList>
    </citation>
    <scope>NUCLEOTIDE SEQUENCE [LARGE SCALE GENOMIC DNA]</scope>
    <source>
        <strain evidence="7 8">AJA228-03</strain>
    </source>
</reference>
<dbReference type="PANTHER" id="PTHR11266:SF21">
    <property type="entry name" value="ACT DOMAIN-CONTAINING PROTEIN"/>
    <property type="match status" value="1"/>
</dbReference>
<evidence type="ECO:0000256" key="6">
    <source>
        <dbReference type="RuleBase" id="RU363053"/>
    </source>
</evidence>
<dbReference type="PANTHER" id="PTHR11266">
    <property type="entry name" value="PEROXISOMAL MEMBRANE PROTEIN 2, PXMP2 MPV17"/>
    <property type="match status" value="1"/>
</dbReference>
<feature type="transmembrane region" description="Helical" evidence="6">
    <location>
        <begin position="48"/>
        <end position="66"/>
    </location>
</feature>
<protein>
    <submittedName>
        <fullName evidence="7">Uncharacterized protein</fullName>
    </submittedName>
</protein>
<sequence>MWRILKRIPAQHPLAFGLGISTVKTSACDLLVQVAIERKKEIDWKRNVFFGLFGFTYLGGFQYALYVPIFGRIFPKAAEFAAKPIKEKVKDGEGLKALFGQLFLDQFVVSPFIYFPAFYAFGEACCAEKPDFSRAMDAYKENMKEDLMACWKIWVPSMLLNFSLMPLWGRM</sequence>
<proteinExistence type="inferred from homology"/>
<evidence type="ECO:0000313" key="7">
    <source>
        <dbReference type="EMBL" id="KAL3807037.1"/>
    </source>
</evidence>
<dbReference type="EMBL" id="JALLPB020000683">
    <property type="protein sequence ID" value="KAL3807037.1"/>
    <property type="molecule type" value="Genomic_DNA"/>
</dbReference>
<dbReference type="GO" id="GO:0016020">
    <property type="term" value="C:membrane"/>
    <property type="evidence" value="ECO:0007669"/>
    <property type="project" value="UniProtKB-SubCell"/>
</dbReference>
<dbReference type="InterPro" id="IPR007248">
    <property type="entry name" value="Mpv17_PMP22"/>
</dbReference>
<keyword evidence="4 6" id="KW-1133">Transmembrane helix</keyword>
<feature type="transmembrane region" description="Helical" evidence="6">
    <location>
        <begin position="107"/>
        <end position="126"/>
    </location>
</feature>
<accession>A0ABD3R432</accession>
<evidence type="ECO:0000256" key="5">
    <source>
        <dbReference type="ARBA" id="ARBA00023136"/>
    </source>
</evidence>
<keyword evidence="8" id="KW-1185">Reference proteome</keyword>
<comment type="similarity">
    <text evidence="2 6">Belongs to the peroxisomal membrane protein PXMP2/4 family.</text>
</comment>
<gene>
    <name evidence="7" type="ORF">ACHAXA_010424</name>
</gene>
<feature type="transmembrane region" description="Helical" evidence="6">
    <location>
        <begin position="147"/>
        <end position="168"/>
    </location>
</feature>
<comment type="caution">
    <text evidence="7">The sequence shown here is derived from an EMBL/GenBank/DDBJ whole genome shotgun (WGS) entry which is preliminary data.</text>
</comment>
<evidence type="ECO:0000256" key="4">
    <source>
        <dbReference type="ARBA" id="ARBA00022989"/>
    </source>
</evidence>
<keyword evidence="3 6" id="KW-0812">Transmembrane</keyword>
<evidence type="ECO:0000313" key="8">
    <source>
        <dbReference type="Proteomes" id="UP001530377"/>
    </source>
</evidence>
<dbReference type="Proteomes" id="UP001530377">
    <property type="component" value="Unassembled WGS sequence"/>
</dbReference>
<evidence type="ECO:0000256" key="2">
    <source>
        <dbReference type="ARBA" id="ARBA00006824"/>
    </source>
</evidence>
<keyword evidence="5 6" id="KW-0472">Membrane</keyword>
<name>A0ABD3R432_9STRA</name>
<organism evidence="7 8">
    <name type="scientific">Cyclostephanos tholiformis</name>
    <dbReference type="NCBI Taxonomy" id="382380"/>
    <lineage>
        <taxon>Eukaryota</taxon>
        <taxon>Sar</taxon>
        <taxon>Stramenopiles</taxon>
        <taxon>Ochrophyta</taxon>
        <taxon>Bacillariophyta</taxon>
        <taxon>Coscinodiscophyceae</taxon>
        <taxon>Thalassiosirophycidae</taxon>
        <taxon>Stephanodiscales</taxon>
        <taxon>Stephanodiscaceae</taxon>
        <taxon>Cyclostephanos</taxon>
    </lineage>
</organism>
<evidence type="ECO:0000256" key="1">
    <source>
        <dbReference type="ARBA" id="ARBA00004141"/>
    </source>
</evidence>
<comment type="subcellular location">
    <subcellularLocation>
        <location evidence="1">Membrane</location>
        <topology evidence="1">Multi-pass membrane protein</topology>
    </subcellularLocation>
</comment>